<keyword evidence="2" id="KW-0479">Metal-binding</keyword>
<dbReference type="PIRSF" id="PIRSF006232">
    <property type="entry name" value="Pirin"/>
    <property type="match status" value="1"/>
</dbReference>
<dbReference type="STRING" id="1192034.CAP_0280"/>
<dbReference type="Pfam" id="PF02678">
    <property type="entry name" value="Pirin"/>
    <property type="match status" value="1"/>
</dbReference>
<feature type="domain" description="Pirin N-terminal" evidence="4">
    <location>
        <begin position="5"/>
        <end position="116"/>
    </location>
</feature>
<dbReference type="InterPro" id="IPR003829">
    <property type="entry name" value="Pirin_N_dom"/>
</dbReference>
<evidence type="ECO:0000256" key="2">
    <source>
        <dbReference type="PIRSR" id="PIRSR006232-1"/>
    </source>
</evidence>
<evidence type="ECO:0000259" key="4">
    <source>
        <dbReference type="Pfam" id="PF02678"/>
    </source>
</evidence>
<feature type="binding site" evidence="2">
    <location>
        <position position="98"/>
    </location>
    <ligand>
        <name>Fe cation</name>
        <dbReference type="ChEBI" id="CHEBI:24875"/>
    </ligand>
</feature>
<reference evidence="6 7" key="1">
    <citation type="submission" date="2013-05" db="EMBL/GenBank/DDBJ databases">
        <title>Genome assembly of Chondromyces apiculatus DSM 436.</title>
        <authorList>
            <person name="Sharma G."/>
            <person name="Khatri I."/>
            <person name="Kaur C."/>
            <person name="Mayilraj S."/>
            <person name="Subramanian S."/>
        </authorList>
    </citation>
    <scope>NUCLEOTIDE SEQUENCE [LARGE SCALE GENOMIC DNA]</scope>
    <source>
        <strain evidence="6 7">DSM 436</strain>
    </source>
</reference>
<dbReference type="InterPro" id="IPR012093">
    <property type="entry name" value="Pirin"/>
</dbReference>
<feature type="binding site" evidence="2">
    <location>
        <position position="56"/>
    </location>
    <ligand>
        <name>Fe cation</name>
        <dbReference type="ChEBI" id="CHEBI:24875"/>
    </ligand>
</feature>
<name>A0A017TF52_9BACT</name>
<protein>
    <submittedName>
        <fullName evidence="6">Pirin</fullName>
    </submittedName>
</protein>
<dbReference type="InterPro" id="IPR011051">
    <property type="entry name" value="RmlC_Cupin_sf"/>
</dbReference>
<keyword evidence="7" id="KW-1185">Reference proteome</keyword>
<keyword evidence="2" id="KW-0408">Iron</keyword>
<evidence type="ECO:0000313" key="7">
    <source>
        <dbReference type="Proteomes" id="UP000019678"/>
    </source>
</evidence>
<feature type="domain" description="Quercetin 2,3-dioxygenase C-terminal cupin" evidence="5">
    <location>
        <begin position="143"/>
        <end position="231"/>
    </location>
</feature>
<evidence type="ECO:0000313" key="6">
    <source>
        <dbReference type="EMBL" id="EYF07527.1"/>
    </source>
</evidence>
<proteinExistence type="inferred from homology"/>
<comment type="similarity">
    <text evidence="1 3">Belongs to the pirin family.</text>
</comment>
<feature type="binding site" evidence="2">
    <location>
        <position position="100"/>
    </location>
    <ligand>
        <name>Fe cation</name>
        <dbReference type="ChEBI" id="CHEBI:24875"/>
    </ligand>
</feature>
<dbReference type="InterPro" id="IPR041602">
    <property type="entry name" value="Quercetinase_C"/>
</dbReference>
<dbReference type="Pfam" id="PF17954">
    <property type="entry name" value="Pirin_C_2"/>
    <property type="match status" value="1"/>
</dbReference>
<dbReference type="CDD" id="cd02910">
    <property type="entry name" value="cupin_Yhhw_N"/>
    <property type="match status" value="1"/>
</dbReference>
<dbReference type="AlphaFoldDB" id="A0A017TF52"/>
<comment type="cofactor">
    <cofactor evidence="2">
        <name>Fe cation</name>
        <dbReference type="ChEBI" id="CHEBI:24875"/>
    </cofactor>
    <text evidence="2">Binds 1 Fe cation per subunit.</text>
</comment>
<dbReference type="GO" id="GO:0046872">
    <property type="term" value="F:metal ion binding"/>
    <property type="evidence" value="ECO:0007669"/>
    <property type="project" value="UniProtKB-KW"/>
</dbReference>
<gene>
    <name evidence="6" type="ORF">CAP_0280</name>
</gene>
<evidence type="ECO:0000256" key="1">
    <source>
        <dbReference type="ARBA" id="ARBA00008416"/>
    </source>
</evidence>
<dbReference type="SUPFAM" id="SSF51182">
    <property type="entry name" value="RmlC-like cupins"/>
    <property type="match status" value="1"/>
</dbReference>
<dbReference type="Proteomes" id="UP000019678">
    <property type="component" value="Unassembled WGS sequence"/>
</dbReference>
<dbReference type="InterPro" id="IPR014710">
    <property type="entry name" value="RmlC-like_jellyroll"/>
</dbReference>
<organism evidence="6 7">
    <name type="scientific">Chondromyces apiculatus DSM 436</name>
    <dbReference type="NCBI Taxonomy" id="1192034"/>
    <lineage>
        <taxon>Bacteria</taxon>
        <taxon>Pseudomonadati</taxon>
        <taxon>Myxococcota</taxon>
        <taxon>Polyangia</taxon>
        <taxon>Polyangiales</taxon>
        <taxon>Polyangiaceae</taxon>
        <taxon>Chondromyces</taxon>
    </lineage>
</organism>
<dbReference type="PANTHER" id="PTHR43212:SF3">
    <property type="entry name" value="QUERCETIN 2,3-DIOXYGENASE"/>
    <property type="match status" value="1"/>
</dbReference>
<evidence type="ECO:0000256" key="3">
    <source>
        <dbReference type="RuleBase" id="RU003457"/>
    </source>
</evidence>
<comment type="caution">
    <text evidence="6">The sequence shown here is derived from an EMBL/GenBank/DDBJ whole genome shotgun (WGS) entry which is preliminary data.</text>
</comment>
<dbReference type="eggNOG" id="COG1741">
    <property type="taxonomic scope" value="Bacteria"/>
</dbReference>
<dbReference type="Gene3D" id="2.60.120.10">
    <property type="entry name" value="Jelly Rolls"/>
    <property type="match status" value="2"/>
</dbReference>
<sequence>MRAAEERGHANHGWLDSYHTFSFAGYQDPKHMGFRSLRVINEDRVREGQGFGTHPHRNMEIISYVIEGALQHRDSMGTGSVIRPGEVQLMSAGNGVTHSEFNASKSELVHFLQIWLIPSEQGTPPRYEQKAFSREEKQGRLRVVASPDGRDGSVSVRTDAVVYAGLFDAGEAAELRLNKGRNAWVHVVRGKVRVNGRDLVAGDGAAITEEAAVRVEGVEGGESGEVLVFDLA</sequence>
<evidence type="ECO:0000259" key="5">
    <source>
        <dbReference type="Pfam" id="PF17954"/>
    </source>
</evidence>
<dbReference type="PANTHER" id="PTHR43212">
    <property type="entry name" value="QUERCETIN 2,3-DIOXYGENASE"/>
    <property type="match status" value="1"/>
</dbReference>
<dbReference type="EMBL" id="ASRX01000010">
    <property type="protein sequence ID" value="EYF07527.1"/>
    <property type="molecule type" value="Genomic_DNA"/>
</dbReference>
<feature type="binding site" evidence="2">
    <location>
        <position position="54"/>
    </location>
    <ligand>
        <name>Fe cation</name>
        <dbReference type="ChEBI" id="CHEBI:24875"/>
    </ligand>
</feature>
<accession>A0A017TF52</accession>